<dbReference type="Proteomes" id="UP000812982">
    <property type="component" value="Unassembled WGS sequence"/>
</dbReference>
<dbReference type="PANTHER" id="PTHR46865">
    <property type="entry name" value="OXIDOREDUCTASE-RELATED"/>
    <property type="match status" value="1"/>
</dbReference>
<keyword evidence="3" id="KW-1185">Reference proteome</keyword>
<evidence type="ECO:0000259" key="1">
    <source>
        <dbReference type="Pfam" id="PF01494"/>
    </source>
</evidence>
<protein>
    <submittedName>
        <fullName evidence="2">FAD-dependent oxidoreductase</fullName>
    </submittedName>
</protein>
<proteinExistence type="predicted"/>
<dbReference type="EMBL" id="VOMB01000017">
    <property type="protein sequence ID" value="MBU9765104.1"/>
    <property type="molecule type" value="Genomic_DNA"/>
</dbReference>
<dbReference type="RefSeq" id="WP_217158410.1">
    <property type="nucleotide sequence ID" value="NZ_VOMB01000017.1"/>
</dbReference>
<name>A0ABS6KNC5_9MYCO</name>
<accession>A0ABS6KNC5</accession>
<gene>
    <name evidence="2" type="ORF">FR943_14785</name>
</gene>
<evidence type="ECO:0000313" key="2">
    <source>
        <dbReference type="EMBL" id="MBU9765104.1"/>
    </source>
</evidence>
<sequence>MGTTGVQPGRVLVVGLGISGMSTAIRLHGLGWEPTIVERAPGRRTEGYFIATMGTGQAAARRLGILDALPNRTSPPGSAQYQVTRDGGRSKSVGVFDIPLRPKPMLMLRGDVEEALFNALPADATVRTRTTPVQIVQDADGVEVTLRELGTETETTERFDLVVGADGLRSTVRQLVFGPHEKYLHHLGFMIAAFQLPRVPTGLGPSDGAMQFEVGRSLIIYPFADHLPTALFSYKTDDVDAEFTQAPAERLREVYGPAPYGQLFEEVVADFEKAGSYLFDSAEQVKMDTWHKGRVVLVGDSAWCPTLYSGMGSSTGMAGADLLGAVLEEHPVSLEAALTDWERRLRPYTDSYQKMGATGALAFTPPNERAITVRKLIQSQLRRPWLAPVIRLAARVVPLIRDRNVDLVAATEPVPA</sequence>
<dbReference type="PANTHER" id="PTHR46865:SF8">
    <property type="entry name" value="POSSIBLE OXIDOREDUCTASE"/>
    <property type="match status" value="1"/>
</dbReference>
<feature type="domain" description="FAD-binding" evidence="1">
    <location>
        <begin position="11"/>
        <end position="327"/>
    </location>
</feature>
<dbReference type="Pfam" id="PF01494">
    <property type="entry name" value="FAD_binding_3"/>
    <property type="match status" value="1"/>
</dbReference>
<reference evidence="2 3" key="1">
    <citation type="journal article" date="2021" name="Sci. Rep.">
        <title>Phenotypic and genomic hallmarks of a novel, potentially pathogenic rapidly growing Mycobacterium species related to the Mycobacterium fortuitum complex.</title>
        <authorList>
            <person name="Gharbi R."/>
            <person name="Khanna V."/>
            <person name="Frigui W."/>
            <person name="Mhenni B."/>
            <person name="Brosch R."/>
            <person name="Mardassi H."/>
        </authorList>
    </citation>
    <scope>NUCLEOTIDE SEQUENCE [LARGE SCALE GENOMIC DNA]</scope>
    <source>
        <strain evidence="2 3">TNTM28</strain>
    </source>
</reference>
<evidence type="ECO:0000313" key="3">
    <source>
        <dbReference type="Proteomes" id="UP000812982"/>
    </source>
</evidence>
<organism evidence="2 3">
    <name type="scientific">[Mycobacterium] fortunisiensis</name>
    <dbReference type="NCBI Taxonomy" id="2600579"/>
    <lineage>
        <taxon>Bacteria</taxon>
        <taxon>Bacillati</taxon>
        <taxon>Actinomycetota</taxon>
        <taxon>Actinomycetes</taxon>
        <taxon>Mycobacteriales</taxon>
        <taxon>Mycobacteriaceae</taxon>
        <taxon>Mycolicibacterium</taxon>
    </lineage>
</organism>
<comment type="caution">
    <text evidence="2">The sequence shown here is derived from an EMBL/GenBank/DDBJ whole genome shotgun (WGS) entry which is preliminary data.</text>
</comment>
<dbReference type="InterPro" id="IPR002938">
    <property type="entry name" value="FAD-bd"/>
</dbReference>
<dbReference type="InterPro" id="IPR051704">
    <property type="entry name" value="FAD_aromatic-hydroxylase"/>
</dbReference>